<reference evidence="1 2" key="1">
    <citation type="submission" date="2019-08" db="EMBL/GenBank/DDBJ databases">
        <title>Parahaliea maris sp. nov., isolated from the surface seawater.</title>
        <authorList>
            <person name="Liu Y."/>
        </authorList>
    </citation>
    <scope>NUCLEOTIDE SEQUENCE [LARGE SCALE GENOMIC DNA]</scope>
    <source>
        <strain evidence="1 2">S2-26</strain>
    </source>
</reference>
<dbReference type="EMBL" id="VRYZ01000001">
    <property type="protein sequence ID" value="TXS95172.1"/>
    <property type="molecule type" value="Genomic_DNA"/>
</dbReference>
<proteinExistence type="predicted"/>
<dbReference type="AlphaFoldDB" id="A0A5C9A5B7"/>
<dbReference type="OrthoDB" id="543560at2"/>
<comment type="caution">
    <text evidence="1">The sequence shown here is derived from an EMBL/GenBank/DDBJ whole genome shotgun (WGS) entry which is preliminary data.</text>
</comment>
<dbReference type="Gene3D" id="3.20.20.140">
    <property type="entry name" value="Metal-dependent hydrolases"/>
    <property type="match status" value="1"/>
</dbReference>
<evidence type="ECO:0000313" key="1">
    <source>
        <dbReference type="EMBL" id="TXS95172.1"/>
    </source>
</evidence>
<dbReference type="Pfam" id="PF12228">
    <property type="entry name" value="DUF3604"/>
    <property type="match status" value="1"/>
</dbReference>
<dbReference type="Proteomes" id="UP000321933">
    <property type="component" value="Unassembled WGS sequence"/>
</dbReference>
<name>A0A5C9A5B7_9GAMM</name>
<keyword evidence="2" id="KW-1185">Reference proteome</keyword>
<gene>
    <name evidence="1" type="ORF">FVW59_04005</name>
</gene>
<dbReference type="InterPro" id="IPR022028">
    <property type="entry name" value="DUF3604"/>
</dbReference>
<protein>
    <submittedName>
        <fullName evidence="1">DUF3604 domain-containing protein</fullName>
    </submittedName>
</protein>
<evidence type="ECO:0000313" key="2">
    <source>
        <dbReference type="Proteomes" id="UP000321933"/>
    </source>
</evidence>
<organism evidence="1 2">
    <name type="scientific">Parahaliea aestuarii</name>
    <dbReference type="NCBI Taxonomy" id="1852021"/>
    <lineage>
        <taxon>Bacteria</taxon>
        <taxon>Pseudomonadati</taxon>
        <taxon>Pseudomonadota</taxon>
        <taxon>Gammaproteobacteria</taxon>
        <taxon>Cellvibrionales</taxon>
        <taxon>Halieaceae</taxon>
        <taxon>Parahaliea</taxon>
    </lineage>
</organism>
<sequence length="588" mass="65260">MRDQAFPDQLLWGDTHLHTNLSGDAFMSGTREFTPEVAYRFARGETVTSSTGVKAALRDPLDFLVVADHAEFIGLFAAAADGEPWFMETELGKRWHEFLKRGDVTSPFAEFQQTIVGRDKDPVTESTKKTMWQSIADTADAFNEPGRFTALIGYEWSSSPDFSNLHRVVVYRDDAETAGQMRPFSAVDSQNPEDLWRFLADYEAETGGRVLAIAHNGNLSNGLMFAPENFEGNPLSADYASARNRWEPLYEVTQIKGDGEAHPTLSPDDGFADYETWDTGNFPAGEGGGQPKEDWMLEYEYARPALKQGLLHEQNLGTNPFQFGLIGSTDAHTGLPAIAEDNFFGKFPESEPSDKRIGSNMEWLTWPNSMLAASGLAAVWATDNSREAIFDAMKRREVYATTGPRIGVRLFGGWDFTPNDLIRPDYHRAGYIRGVPMGGKLSDPPQGASPRFMLVASKASRGANLDRIQVIKGWLDGAGEVHEKVYDVALSDGRVVDATTGEAQPVKNTVDVDSATYSNEFGAVQLATVWQDPDFNPQERAFYYARVLEIPTPRWTAYDASHFGTEAPVDAEMVTQERAYTSPIWYNP</sequence>
<accession>A0A5C9A5B7</accession>